<keyword evidence="2" id="KW-1185">Reference proteome</keyword>
<evidence type="ECO:0000313" key="2">
    <source>
        <dbReference type="Proteomes" id="UP000054099"/>
    </source>
</evidence>
<sequence>MVIPIKRLQNTCEKWPLMKNFLKSGELDKKEKAIPSCREAFSTVYVPKISSCSAEIRSVAALFILLLMTISM</sequence>
<dbReference type="Proteomes" id="UP000054099">
    <property type="component" value="Unassembled WGS sequence"/>
</dbReference>
<protein>
    <submittedName>
        <fullName evidence="1">Uncharacterized protein</fullName>
    </submittedName>
</protein>
<name>A0A0V8JC64_9BACL</name>
<accession>A0A0V8JC64</accession>
<dbReference type="EMBL" id="LNQN01000001">
    <property type="protein sequence ID" value="KSU84573.1"/>
    <property type="molecule type" value="Genomic_DNA"/>
</dbReference>
<comment type="caution">
    <text evidence="1">The sequence shown here is derived from an EMBL/GenBank/DDBJ whole genome shotgun (WGS) entry which is preliminary data.</text>
</comment>
<evidence type="ECO:0000313" key="1">
    <source>
        <dbReference type="EMBL" id="KSU84573.1"/>
    </source>
</evidence>
<reference evidence="1 2" key="1">
    <citation type="journal article" date="2014" name="Antonie Van Leeuwenhoek">
        <title>Fictibacillus enclensis sp. nov., isolated from marine sediment.</title>
        <authorList>
            <person name="Dastager S.G."/>
            <person name="Mawlankar R."/>
            <person name="Srinivasan K."/>
            <person name="Tang S.K."/>
            <person name="Lee J.C."/>
            <person name="Ramana V.V."/>
            <person name="Shouche Y.S."/>
        </authorList>
    </citation>
    <scope>NUCLEOTIDE SEQUENCE [LARGE SCALE GENOMIC DNA]</scope>
    <source>
        <strain evidence="1 2">NIO-1003</strain>
    </source>
</reference>
<proteinExistence type="predicted"/>
<organism evidence="1 2">
    <name type="scientific">Fictibacillus enclensis</name>
    <dbReference type="NCBI Taxonomy" id="1017270"/>
    <lineage>
        <taxon>Bacteria</taxon>
        <taxon>Bacillati</taxon>
        <taxon>Bacillota</taxon>
        <taxon>Bacilli</taxon>
        <taxon>Bacillales</taxon>
        <taxon>Fictibacillaceae</taxon>
        <taxon>Fictibacillus</taxon>
    </lineage>
</organism>
<dbReference type="AlphaFoldDB" id="A0A0V8JC64"/>
<gene>
    <name evidence="1" type="ORF">AS030_03235</name>
</gene>